<dbReference type="RefSeq" id="WP_062941740.1">
    <property type="nucleotide sequence ID" value="NZ_CP171849.1"/>
</dbReference>
<comment type="caution">
    <text evidence="1">The sequence shown here is derived from an EMBL/GenBank/DDBJ whole genome shotgun (WGS) entry which is preliminary data.</text>
</comment>
<dbReference type="AlphaFoldDB" id="A0A154IK18"/>
<accession>A0A154IK18</accession>
<sequence length="134" mass="14210">MILPQGTVVAVTDGEKLDLYRNNGSGTELSLSLIHGVSIVDEAKGSGGRHGSTSANPDESQLAEDGFSAGIAQYLNKQVLVGEIEHLAIISAPRSLGELRKHYHKFLAAKLLLEIPKELTGHSVEDIEKAVLGA</sequence>
<protein>
    <submittedName>
        <fullName evidence="1">Host cell attachment protein</fullName>
    </submittedName>
</protein>
<dbReference type="InterPro" id="IPR041374">
    <property type="entry name" value="BaeRF_family12"/>
</dbReference>
<reference evidence="1" key="1">
    <citation type="submission" date="2016-03" db="EMBL/GenBank/DDBJ databases">
        <title>Microsymbionts genomes from the relict species Vavilovia formosa.</title>
        <authorList>
            <person name="Chirak E."/>
            <person name="Kimeklis A."/>
            <person name="Kopat V."/>
            <person name="Andronov E."/>
        </authorList>
    </citation>
    <scope>NUCLEOTIDE SEQUENCE [LARGE SCALE GENOMIC DNA]</scope>
    <source>
        <strain evidence="1">Vaf12</strain>
    </source>
</reference>
<proteinExistence type="predicted"/>
<dbReference type="EMBL" id="LVYU01000084">
    <property type="protein sequence ID" value="KZB00762.1"/>
    <property type="molecule type" value="Genomic_DNA"/>
</dbReference>
<gene>
    <name evidence="1" type="ORF">A4A59_15765</name>
</gene>
<evidence type="ECO:0000313" key="1">
    <source>
        <dbReference type="EMBL" id="KZB00762.1"/>
    </source>
</evidence>
<organism evidence="1">
    <name type="scientific">Rhizobium leguminosarum</name>
    <dbReference type="NCBI Taxonomy" id="384"/>
    <lineage>
        <taxon>Bacteria</taxon>
        <taxon>Pseudomonadati</taxon>
        <taxon>Pseudomonadota</taxon>
        <taxon>Alphaproteobacteria</taxon>
        <taxon>Hyphomicrobiales</taxon>
        <taxon>Rhizobiaceae</taxon>
        <taxon>Rhizobium/Agrobacterium group</taxon>
        <taxon>Rhizobium</taxon>
    </lineage>
</organism>
<name>A0A154IK18_RHILE</name>
<dbReference type="Pfam" id="PF18856">
    <property type="entry name" value="baeRF_family12"/>
    <property type="match status" value="1"/>
</dbReference>